<feature type="transmembrane region" description="Helical" evidence="1">
    <location>
        <begin position="155"/>
        <end position="180"/>
    </location>
</feature>
<dbReference type="Pfam" id="PF05684">
    <property type="entry name" value="DUF819"/>
    <property type="match status" value="1"/>
</dbReference>
<keyword evidence="1" id="KW-0472">Membrane</keyword>
<feature type="transmembrane region" description="Helical" evidence="1">
    <location>
        <begin position="358"/>
        <end position="379"/>
    </location>
</feature>
<reference evidence="2 3" key="1">
    <citation type="submission" date="2018-06" db="EMBL/GenBank/DDBJ databases">
        <title>Streptomyces reniochalinae sp. nov. and Streptomyces diacarnus sp. nov. from marine sponges.</title>
        <authorList>
            <person name="Li L."/>
        </authorList>
    </citation>
    <scope>NUCLEOTIDE SEQUENCE [LARGE SCALE GENOMIC DNA]</scope>
    <source>
        <strain evidence="2 3">LHW50302</strain>
    </source>
</reference>
<feature type="transmembrane region" description="Helical" evidence="1">
    <location>
        <begin position="30"/>
        <end position="53"/>
    </location>
</feature>
<feature type="transmembrane region" description="Helical" evidence="1">
    <location>
        <begin position="213"/>
        <end position="231"/>
    </location>
</feature>
<accession>A0A367ED57</accession>
<feature type="transmembrane region" description="Helical" evidence="1">
    <location>
        <begin position="298"/>
        <end position="318"/>
    </location>
</feature>
<evidence type="ECO:0000256" key="1">
    <source>
        <dbReference type="SAM" id="Phobius"/>
    </source>
</evidence>
<evidence type="ECO:0000313" key="2">
    <source>
        <dbReference type="EMBL" id="RCG15991.1"/>
    </source>
</evidence>
<dbReference type="AlphaFoldDB" id="A0A367ED57"/>
<feature type="transmembrane region" description="Helical" evidence="1">
    <location>
        <begin position="243"/>
        <end position="263"/>
    </location>
</feature>
<dbReference type="OrthoDB" id="653763at2"/>
<dbReference type="PANTHER" id="PTHR34289">
    <property type="entry name" value="PROTEIN, PUTATIVE (DUF819)-RELATED"/>
    <property type="match status" value="1"/>
</dbReference>
<gene>
    <name evidence="2" type="ORF">DQ392_23410</name>
</gene>
<keyword evidence="1" id="KW-1133">Transmembrane helix</keyword>
<dbReference type="Proteomes" id="UP000253507">
    <property type="component" value="Unassembled WGS sequence"/>
</dbReference>
<keyword evidence="1" id="KW-0812">Transmembrane</keyword>
<dbReference type="EMBL" id="QOIM01000040">
    <property type="protein sequence ID" value="RCG15991.1"/>
    <property type="molecule type" value="Genomic_DNA"/>
</dbReference>
<feature type="transmembrane region" description="Helical" evidence="1">
    <location>
        <begin position="325"/>
        <end position="346"/>
    </location>
</feature>
<dbReference type="InterPro" id="IPR008537">
    <property type="entry name" value="DUF819"/>
</dbReference>
<feature type="transmembrane region" description="Helical" evidence="1">
    <location>
        <begin position="6"/>
        <end position="23"/>
    </location>
</feature>
<comment type="caution">
    <text evidence="2">The sequence shown here is derived from an EMBL/GenBank/DDBJ whole genome shotgun (WGS) entry which is preliminary data.</text>
</comment>
<dbReference type="PANTHER" id="PTHR34289:SF8">
    <property type="entry name" value="DUF819 DOMAIN-CONTAINING PROTEIN"/>
    <property type="match status" value="1"/>
</dbReference>
<feature type="transmembrane region" description="Helical" evidence="1">
    <location>
        <begin position="270"/>
        <end position="286"/>
    </location>
</feature>
<keyword evidence="3" id="KW-1185">Reference proteome</keyword>
<protein>
    <submittedName>
        <fullName evidence="2">DUF819 domain-containing protein</fullName>
    </submittedName>
</protein>
<organism evidence="2 3">
    <name type="scientific">Streptomyces reniochalinae</name>
    <dbReference type="NCBI Taxonomy" id="2250578"/>
    <lineage>
        <taxon>Bacteria</taxon>
        <taxon>Bacillati</taxon>
        <taxon>Actinomycetota</taxon>
        <taxon>Actinomycetes</taxon>
        <taxon>Kitasatosporales</taxon>
        <taxon>Streptomycetaceae</taxon>
        <taxon>Streptomyces</taxon>
    </lineage>
</organism>
<proteinExistence type="predicted"/>
<dbReference type="RefSeq" id="WP_114017658.1">
    <property type="nucleotide sequence ID" value="NZ_QOIM01000040.1"/>
</dbReference>
<evidence type="ECO:0000313" key="3">
    <source>
        <dbReference type="Proteomes" id="UP000253507"/>
    </source>
</evidence>
<sequence length="382" mass="40195">MITDGFLYLGVLLGLAACIVFVSQRGRSRFFRYVPGFVLMYLGTAALNTAGLFGESDSVESTGGSVQDALLPAMILLLLFKCNIRQIVKLGPKLLLTYAVTALSIVAGFVVAFLFLHGALDDGASKALGALAASWTGGSANMVAVQGVVHAPENVFGYVLIVDTVIYSLWLLVMFGSVGFSERFNRWTKAKTASFEQQETAGEEEGRMDLTSLMTLIGFSLFASAAATWAGEQLPEVGDVINSTTWTILIVSVLGLVIAVTPFARTAGSSELAMIMLYLIIGIIASESDFSSLTDAPLYLLVGVVVMVVHAGVMVVYAKLTRTELFSLAVASTANIGGVASAPVVASAYNRQLVPVGVLFALIGAFAGTFLGLTTVQILSVV</sequence>
<name>A0A367ED57_9ACTN</name>
<feature type="transmembrane region" description="Helical" evidence="1">
    <location>
        <begin position="94"/>
        <end position="116"/>
    </location>
</feature>